<feature type="domain" description="Response regulatory" evidence="8">
    <location>
        <begin position="477"/>
        <end position="597"/>
    </location>
</feature>
<dbReference type="PANTHER" id="PTHR43047:SF72">
    <property type="entry name" value="OSMOSENSING HISTIDINE PROTEIN KINASE SLN1"/>
    <property type="match status" value="1"/>
</dbReference>
<dbReference type="InterPro" id="IPR004358">
    <property type="entry name" value="Sig_transdc_His_kin-like_C"/>
</dbReference>
<feature type="domain" description="Response regulatory" evidence="8">
    <location>
        <begin position="14"/>
        <end position="130"/>
    </location>
</feature>
<dbReference type="PRINTS" id="PR00344">
    <property type="entry name" value="BCTRLSENSOR"/>
</dbReference>
<gene>
    <name evidence="9" type="ORF">C5Y83_10150</name>
</gene>
<dbReference type="EMBL" id="PUHY01000006">
    <property type="protein sequence ID" value="PQO36266.1"/>
    <property type="molecule type" value="Genomic_DNA"/>
</dbReference>
<feature type="domain" description="Histidine kinase" evidence="7">
    <location>
        <begin position="215"/>
        <end position="436"/>
    </location>
</feature>
<dbReference type="Gene3D" id="3.30.565.10">
    <property type="entry name" value="Histidine kinase-like ATPase, C-terminal domain"/>
    <property type="match status" value="1"/>
</dbReference>
<dbReference type="GO" id="GO:0000155">
    <property type="term" value="F:phosphorelay sensor kinase activity"/>
    <property type="evidence" value="ECO:0007669"/>
    <property type="project" value="InterPro"/>
</dbReference>
<dbReference type="Pfam" id="PF00072">
    <property type="entry name" value="Response_reg"/>
    <property type="match status" value="1"/>
</dbReference>
<comment type="caution">
    <text evidence="9">The sequence shown here is derived from an EMBL/GenBank/DDBJ whole genome shotgun (WGS) entry which is preliminary data.</text>
</comment>
<comment type="catalytic activity">
    <reaction evidence="1">
        <text>ATP + protein L-histidine = ADP + protein N-phospho-L-histidine.</text>
        <dbReference type="EC" id="2.7.13.3"/>
    </reaction>
</comment>
<dbReference type="InterPro" id="IPR003594">
    <property type="entry name" value="HATPase_dom"/>
</dbReference>
<evidence type="ECO:0000256" key="2">
    <source>
        <dbReference type="ARBA" id="ARBA00012438"/>
    </source>
</evidence>
<evidence type="ECO:0000256" key="1">
    <source>
        <dbReference type="ARBA" id="ARBA00000085"/>
    </source>
</evidence>
<evidence type="ECO:0000313" key="10">
    <source>
        <dbReference type="Proteomes" id="UP000238322"/>
    </source>
</evidence>
<proteinExistence type="predicted"/>
<sequence length="601" mass="67092">MNHEVLITDQQIVNLLLLEDDDVDYQTLTRHLASGPTKFEISHARTLENACDTLSQGHYDVIIADLRLPDSEGVETVVSLAERCPQTVLLVMTGLDDEELEQEVLSRGAHGYFVKCEIQGKAIIRTILHSLRCERFVRQHRALVDHLRTQQRSLESFSQQLSEENKLLKNAHQLRFQTEATDFKHLSNHVSKDAIAIMAVEAEQASRAKSEFLATVCHELRMTMEGILSIHDHLAQTHLTDQQKAFVDASLANSTVLYRMVGEMSDIARIESGRAELQPFLCDLSAILQEVASTAYPLLSSKHIALKWASDEAFAESVICDGKVIRQVLILLLSNAIKFTSQGRIDLHGACLSQDSHGGYIRISVSDTGVGIPADTLDELKAAFSQGSLRSMPPLLGPSLGLSLALQLTRQLGGEMGVESERWKGSTFWVDIPVRLPEQEVTGRIDSSSKSLLKGPNFLKRQNGNGKPSRPLTAKHHVLVAHESRALQLYMVEQLRQLGHSADTAKDGSDAMYLLARKDFDLLMIDCHLPIHDVFVIANRIDGITQGNQEEKRPKIIAISDRLMIDKMDNSQIENIDAYLTVPLEITRLRETIRRCLNDDI</sequence>
<evidence type="ECO:0000256" key="5">
    <source>
        <dbReference type="ARBA" id="ARBA00022777"/>
    </source>
</evidence>
<dbReference type="RefSeq" id="WP_105329556.1">
    <property type="nucleotide sequence ID" value="NZ_PUHY01000006.1"/>
</dbReference>
<dbReference type="PROSITE" id="PS50109">
    <property type="entry name" value="HIS_KIN"/>
    <property type="match status" value="1"/>
</dbReference>
<dbReference type="SUPFAM" id="SSF47384">
    <property type="entry name" value="Homodimeric domain of signal transducing histidine kinase"/>
    <property type="match status" value="1"/>
</dbReference>
<dbReference type="InterPro" id="IPR011006">
    <property type="entry name" value="CheY-like_superfamily"/>
</dbReference>
<dbReference type="SUPFAM" id="SSF52172">
    <property type="entry name" value="CheY-like"/>
    <property type="match status" value="2"/>
</dbReference>
<dbReference type="SMART" id="SM00448">
    <property type="entry name" value="REC"/>
    <property type="match status" value="2"/>
</dbReference>
<dbReference type="CDD" id="cd00156">
    <property type="entry name" value="REC"/>
    <property type="match status" value="1"/>
</dbReference>
<dbReference type="PROSITE" id="PS50110">
    <property type="entry name" value="RESPONSE_REGULATORY"/>
    <property type="match status" value="2"/>
</dbReference>
<dbReference type="SMART" id="SM00387">
    <property type="entry name" value="HATPase_c"/>
    <property type="match status" value="1"/>
</dbReference>
<dbReference type="InterPro" id="IPR036097">
    <property type="entry name" value="HisK_dim/P_sf"/>
</dbReference>
<evidence type="ECO:0000256" key="6">
    <source>
        <dbReference type="PROSITE-ProRule" id="PRU00169"/>
    </source>
</evidence>
<evidence type="ECO:0000259" key="8">
    <source>
        <dbReference type="PROSITE" id="PS50110"/>
    </source>
</evidence>
<dbReference type="InterPro" id="IPR003661">
    <property type="entry name" value="HisK_dim/P_dom"/>
</dbReference>
<dbReference type="OrthoDB" id="9808843at2"/>
<dbReference type="CDD" id="cd00082">
    <property type="entry name" value="HisKA"/>
    <property type="match status" value="1"/>
</dbReference>
<dbReference type="InterPro" id="IPR001789">
    <property type="entry name" value="Sig_transdc_resp-reg_receiver"/>
</dbReference>
<name>A0A2S8FVQ7_9BACT</name>
<dbReference type="Proteomes" id="UP000238322">
    <property type="component" value="Unassembled WGS sequence"/>
</dbReference>
<dbReference type="EC" id="2.7.13.3" evidence="2"/>
<feature type="modified residue" description="4-aspartylphosphate" evidence="6">
    <location>
        <position position="65"/>
    </location>
</feature>
<dbReference type="Gene3D" id="3.40.50.2300">
    <property type="match status" value="2"/>
</dbReference>
<evidence type="ECO:0000256" key="3">
    <source>
        <dbReference type="ARBA" id="ARBA00022553"/>
    </source>
</evidence>
<evidence type="ECO:0000256" key="4">
    <source>
        <dbReference type="ARBA" id="ARBA00022679"/>
    </source>
</evidence>
<dbReference type="AlphaFoldDB" id="A0A2S8FVQ7"/>
<dbReference type="GO" id="GO:0009927">
    <property type="term" value="F:histidine phosphotransfer kinase activity"/>
    <property type="evidence" value="ECO:0007669"/>
    <property type="project" value="TreeGrafter"/>
</dbReference>
<dbReference type="InterPro" id="IPR036890">
    <property type="entry name" value="HATPase_C_sf"/>
</dbReference>
<dbReference type="Pfam" id="PF00512">
    <property type="entry name" value="HisKA"/>
    <property type="match status" value="1"/>
</dbReference>
<dbReference type="InterPro" id="IPR005467">
    <property type="entry name" value="His_kinase_dom"/>
</dbReference>
<organism evidence="9 10">
    <name type="scientific">Blastopirellula marina</name>
    <dbReference type="NCBI Taxonomy" id="124"/>
    <lineage>
        <taxon>Bacteria</taxon>
        <taxon>Pseudomonadati</taxon>
        <taxon>Planctomycetota</taxon>
        <taxon>Planctomycetia</taxon>
        <taxon>Pirellulales</taxon>
        <taxon>Pirellulaceae</taxon>
        <taxon>Blastopirellula</taxon>
    </lineage>
</organism>
<reference evidence="9 10" key="1">
    <citation type="submission" date="2018-02" db="EMBL/GenBank/DDBJ databases">
        <title>Comparative genomes isolates from brazilian mangrove.</title>
        <authorList>
            <person name="Araujo J.E."/>
            <person name="Taketani R.G."/>
            <person name="Silva M.C.P."/>
            <person name="Loureco M.V."/>
            <person name="Andreote F.D."/>
        </authorList>
    </citation>
    <scope>NUCLEOTIDE SEQUENCE [LARGE SCALE GENOMIC DNA]</scope>
    <source>
        <strain evidence="9 10">Hex-1 MGV</strain>
    </source>
</reference>
<keyword evidence="5" id="KW-0418">Kinase</keyword>
<accession>A0A2S8FVQ7</accession>
<protein>
    <recommendedName>
        <fullName evidence="2">histidine kinase</fullName>
        <ecNumber evidence="2">2.7.13.3</ecNumber>
    </recommendedName>
</protein>
<dbReference type="PANTHER" id="PTHR43047">
    <property type="entry name" value="TWO-COMPONENT HISTIDINE PROTEIN KINASE"/>
    <property type="match status" value="1"/>
</dbReference>
<evidence type="ECO:0000313" key="9">
    <source>
        <dbReference type="EMBL" id="PQO36266.1"/>
    </source>
</evidence>
<evidence type="ECO:0000259" key="7">
    <source>
        <dbReference type="PROSITE" id="PS50109"/>
    </source>
</evidence>
<dbReference type="GO" id="GO:0005886">
    <property type="term" value="C:plasma membrane"/>
    <property type="evidence" value="ECO:0007669"/>
    <property type="project" value="TreeGrafter"/>
</dbReference>
<dbReference type="Gene3D" id="1.10.287.130">
    <property type="match status" value="1"/>
</dbReference>
<keyword evidence="4" id="KW-0808">Transferase</keyword>
<keyword evidence="3 6" id="KW-0597">Phosphoprotein</keyword>
<dbReference type="SMART" id="SM00388">
    <property type="entry name" value="HisKA"/>
    <property type="match status" value="1"/>
</dbReference>
<dbReference type="SUPFAM" id="SSF55874">
    <property type="entry name" value="ATPase domain of HSP90 chaperone/DNA topoisomerase II/histidine kinase"/>
    <property type="match status" value="1"/>
</dbReference>
<feature type="modified residue" description="4-aspartylphosphate" evidence="6">
    <location>
        <position position="526"/>
    </location>
</feature>
<dbReference type="Pfam" id="PF02518">
    <property type="entry name" value="HATPase_c"/>
    <property type="match status" value="1"/>
</dbReference>